<sequence>MELLIVFTDYYFATKAEKVLKAADIKLQLIPTPAVLHHACGLCILCAKDDLVRVLAVLKEARVSHSGVYEYDRAAKKCSKLTVL</sequence>
<feature type="domain" description="Putative Se/S carrier protein-like" evidence="1">
    <location>
        <begin position="3"/>
        <end position="70"/>
    </location>
</feature>
<reference evidence="2 3" key="1">
    <citation type="submission" date="2018-06" db="EMBL/GenBank/DDBJ databases">
        <authorList>
            <consortium name="Pathogen Informatics"/>
            <person name="Doyle S."/>
        </authorList>
    </citation>
    <scope>NUCLEOTIDE SEQUENCE [LARGE SCALE GENOMIC DNA]</scope>
    <source>
        <strain evidence="2 3">NCTC12020</strain>
    </source>
</reference>
<dbReference type="AlphaFoldDB" id="A0A380NMP9"/>
<evidence type="ECO:0000313" key="3">
    <source>
        <dbReference type="Proteomes" id="UP000255367"/>
    </source>
</evidence>
<dbReference type="Pfam" id="PF11823">
    <property type="entry name" value="Se_S_carrier"/>
    <property type="match status" value="1"/>
</dbReference>
<organism evidence="2 3">
    <name type="scientific">Veillonella criceti</name>
    <dbReference type="NCBI Taxonomy" id="103891"/>
    <lineage>
        <taxon>Bacteria</taxon>
        <taxon>Bacillati</taxon>
        <taxon>Bacillota</taxon>
        <taxon>Negativicutes</taxon>
        <taxon>Veillonellales</taxon>
        <taxon>Veillonellaceae</taxon>
        <taxon>Veillonella</taxon>
    </lineage>
</organism>
<protein>
    <submittedName>
        <fullName evidence="2">Protein of uncharacterized function (DUF3343)</fullName>
    </submittedName>
</protein>
<accession>A0A380NMP9</accession>
<proteinExistence type="predicted"/>
<dbReference type="InterPro" id="IPR021778">
    <property type="entry name" value="Se/S_carrier-like"/>
</dbReference>
<evidence type="ECO:0000313" key="2">
    <source>
        <dbReference type="EMBL" id="SUP43660.1"/>
    </source>
</evidence>
<dbReference type="RefSeq" id="WP_172460568.1">
    <property type="nucleotide sequence ID" value="NZ_UHIO01000001.1"/>
</dbReference>
<gene>
    <name evidence="2" type="ORF">NCTC12020_01275</name>
</gene>
<evidence type="ECO:0000259" key="1">
    <source>
        <dbReference type="Pfam" id="PF11823"/>
    </source>
</evidence>
<dbReference type="EMBL" id="UHIO01000001">
    <property type="protein sequence ID" value="SUP43660.1"/>
    <property type="molecule type" value="Genomic_DNA"/>
</dbReference>
<name>A0A380NMP9_9FIRM</name>
<keyword evidence="3" id="KW-1185">Reference proteome</keyword>
<dbReference type="Proteomes" id="UP000255367">
    <property type="component" value="Unassembled WGS sequence"/>
</dbReference>